<dbReference type="GO" id="GO:0009089">
    <property type="term" value="P:lysine biosynthetic process via diaminopimelate"/>
    <property type="evidence" value="ECO:0007669"/>
    <property type="project" value="InterPro"/>
</dbReference>
<dbReference type="SUPFAM" id="SSF54506">
    <property type="entry name" value="Diaminopimelate epimerase-like"/>
    <property type="match status" value="1"/>
</dbReference>
<organism evidence="4">
    <name type="scientific">bioreactor metagenome</name>
    <dbReference type="NCBI Taxonomy" id="1076179"/>
    <lineage>
        <taxon>unclassified sequences</taxon>
        <taxon>metagenomes</taxon>
        <taxon>ecological metagenomes</taxon>
    </lineage>
</organism>
<proteinExistence type="inferred from homology"/>
<keyword evidence="3 4" id="KW-0413">Isomerase</keyword>
<comment type="caution">
    <text evidence="4">The sequence shown here is derived from an EMBL/GenBank/DDBJ whole genome shotgun (WGS) entry which is preliminary data.</text>
</comment>
<accession>A0A645I3Z8</accession>
<dbReference type="Gene3D" id="3.10.310.10">
    <property type="entry name" value="Diaminopimelate Epimerase, Chain A, domain 1"/>
    <property type="match status" value="1"/>
</dbReference>
<dbReference type="NCBIfam" id="TIGR00652">
    <property type="entry name" value="DapF"/>
    <property type="match status" value="1"/>
</dbReference>
<protein>
    <submittedName>
        <fullName evidence="4">Diaminopimelate epimerase</fullName>
        <ecNumber evidence="4">5.1.1.7</ecNumber>
    </submittedName>
</protein>
<dbReference type="InterPro" id="IPR001653">
    <property type="entry name" value="DAP_epimerase_DapF"/>
</dbReference>
<reference evidence="4" key="1">
    <citation type="submission" date="2019-08" db="EMBL/GenBank/DDBJ databases">
        <authorList>
            <person name="Kucharzyk K."/>
            <person name="Murdoch R.W."/>
            <person name="Higgins S."/>
            <person name="Loffler F."/>
        </authorList>
    </citation>
    <scope>NUCLEOTIDE SEQUENCE</scope>
</reference>
<name>A0A645I3Z8_9ZZZZ</name>
<evidence type="ECO:0000313" key="4">
    <source>
        <dbReference type="EMBL" id="MPN45596.1"/>
    </source>
</evidence>
<dbReference type="AlphaFoldDB" id="A0A645I3Z8"/>
<gene>
    <name evidence="4" type="primary">dapF_52</name>
    <name evidence="4" type="ORF">SDC9_193163</name>
</gene>
<evidence type="ECO:0000256" key="1">
    <source>
        <dbReference type="ARBA" id="ARBA00010219"/>
    </source>
</evidence>
<dbReference type="PANTHER" id="PTHR31689:SF0">
    <property type="entry name" value="DIAMINOPIMELATE EPIMERASE"/>
    <property type="match status" value="1"/>
</dbReference>
<comment type="similarity">
    <text evidence="1">Belongs to the diaminopimelate epimerase family.</text>
</comment>
<dbReference type="GO" id="GO:0008837">
    <property type="term" value="F:diaminopimelate epimerase activity"/>
    <property type="evidence" value="ECO:0007669"/>
    <property type="project" value="UniProtKB-EC"/>
</dbReference>
<dbReference type="GO" id="GO:0005829">
    <property type="term" value="C:cytosol"/>
    <property type="evidence" value="ECO:0007669"/>
    <property type="project" value="TreeGrafter"/>
</dbReference>
<evidence type="ECO:0000256" key="2">
    <source>
        <dbReference type="ARBA" id="ARBA00022490"/>
    </source>
</evidence>
<evidence type="ECO:0000256" key="3">
    <source>
        <dbReference type="ARBA" id="ARBA00023235"/>
    </source>
</evidence>
<keyword evidence="2" id="KW-0963">Cytoplasm</keyword>
<dbReference type="Pfam" id="PF01678">
    <property type="entry name" value="DAP_epimerase"/>
    <property type="match status" value="1"/>
</dbReference>
<dbReference type="FunFam" id="3.10.310.10:FF:000004">
    <property type="entry name" value="Diaminopimelate epimerase"/>
    <property type="match status" value="1"/>
</dbReference>
<dbReference type="EC" id="5.1.1.7" evidence="4"/>
<dbReference type="EMBL" id="VSSQ01105617">
    <property type="protein sequence ID" value="MPN45596.1"/>
    <property type="molecule type" value="Genomic_DNA"/>
</dbReference>
<dbReference type="PANTHER" id="PTHR31689">
    <property type="entry name" value="DIAMINOPIMELATE EPIMERASE, CHLOROPLASTIC"/>
    <property type="match status" value="1"/>
</dbReference>
<sequence>MANGQVTVDMGAPILDPKNIPVNLKGKMVLNRKIEVKGKECEVTCVSMGNPHCVVFVEDVETVRIEKIGPLFEHHPLFPDRTNTEFIQLSSGKSLKMRVWERGAGETLACGTGACAATVASILNGYCHNDEDIKVVLLGGILYIRWDTETDHVFMTGPAATICTGEYDL</sequence>